<dbReference type="AlphaFoldDB" id="A0AAV7VTB2"/>
<feature type="region of interest" description="Disordered" evidence="1">
    <location>
        <begin position="63"/>
        <end position="85"/>
    </location>
</feature>
<evidence type="ECO:0000256" key="1">
    <source>
        <dbReference type="SAM" id="MobiDB-lite"/>
    </source>
</evidence>
<comment type="caution">
    <text evidence="2">The sequence shown here is derived from an EMBL/GenBank/DDBJ whole genome shotgun (WGS) entry which is preliminary data.</text>
</comment>
<dbReference type="Proteomes" id="UP001066276">
    <property type="component" value="Chromosome 2_1"/>
</dbReference>
<proteinExistence type="predicted"/>
<organism evidence="2 3">
    <name type="scientific">Pleurodeles waltl</name>
    <name type="common">Iberian ribbed newt</name>
    <dbReference type="NCBI Taxonomy" id="8319"/>
    <lineage>
        <taxon>Eukaryota</taxon>
        <taxon>Metazoa</taxon>
        <taxon>Chordata</taxon>
        <taxon>Craniata</taxon>
        <taxon>Vertebrata</taxon>
        <taxon>Euteleostomi</taxon>
        <taxon>Amphibia</taxon>
        <taxon>Batrachia</taxon>
        <taxon>Caudata</taxon>
        <taxon>Salamandroidea</taxon>
        <taxon>Salamandridae</taxon>
        <taxon>Pleurodelinae</taxon>
        <taxon>Pleurodeles</taxon>
    </lineage>
</organism>
<name>A0AAV7VTB2_PLEWA</name>
<gene>
    <name evidence="2" type="ORF">NDU88_007772</name>
</gene>
<sequence>MLPEEFVRLEGAAGAVDWSEVGTTAQKYVPLRKGNDSDASEKKQTYTKGFAEEREIATNLLKKCTRTSPSPPSPAPPLTNLTSRH</sequence>
<evidence type="ECO:0000313" key="2">
    <source>
        <dbReference type="EMBL" id="KAJ1203991.1"/>
    </source>
</evidence>
<protein>
    <submittedName>
        <fullName evidence="2">Uncharacterized protein</fullName>
    </submittedName>
</protein>
<dbReference type="EMBL" id="JANPWB010000003">
    <property type="protein sequence ID" value="KAJ1203991.1"/>
    <property type="molecule type" value="Genomic_DNA"/>
</dbReference>
<evidence type="ECO:0000313" key="3">
    <source>
        <dbReference type="Proteomes" id="UP001066276"/>
    </source>
</evidence>
<reference evidence="2" key="1">
    <citation type="journal article" date="2022" name="bioRxiv">
        <title>Sequencing and chromosome-scale assembly of the giantPleurodeles waltlgenome.</title>
        <authorList>
            <person name="Brown T."/>
            <person name="Elewa A."/>
            <person name="Iarovenko S."/>
            <person name="Subramanian E."/>
            <person name="Araus A.J."/>
            <person name="Petzold A."/>
            <person name="Susuki M."/>
            <person name="Suzuki K.-i.T."/>
            <person name="Hayashi T."/>
            <person name="Toyoda A."/>
            <person name="Oliveira C."/>
            <person name="Osipova E."/>
            <person name="Leigh N.D."/>
            <person name="Simon A."/>
            <person name="Yun M.H."/>
        </authorList>
    </citation>
    <scope>NUCLEOTIDE SEQUENCE</scope>
    <source>
        <strain evidence="2">20211129_DDA</strain>
        <tissue evidence="2">Liver</tissue>
    </source>
</reference>
<accession>A0AAV7VTB2</accession>
<keyword evidence="3" id="KW-1185">Reference proteome</keyword>